<dbReference type="AlphaFoldDB" id="A0A2G8KXK9"/>
<evidence type="ECO:0000259" key="6">
    <source>
        <dbReference type="Pfam" id="PF01212"/>
    </source>
</evidence>
<keyword evidence="8" id="KW-1185">Reference proteome</keyword>
<dbReference type="InterPro" id="IPR001597">
    <property type="entry name" value="ArAA_b-elim_lyase/Thr_aldolase"/>
</dbReference>
<dbReference type="InterPro" id="IPR015421">
    <property type="entry name" value="PyrdxlP-dep_Trfase_major"/>
</dbReference>
<dbReference type="PIRSF" id="PIRSF017617">
    <property type="entry name" value="Thr_aldolase"/>
    <property type="match status" value="1"/>
</dbReference>
<evidence type="ECO:0000313" key="8">
    <source>
        <dbReference type="Proteomes" id="UP000230750"/>
    </source>
</evidence>
<dbReference type="GO" id="GO:0008732">
    <property type="term" value="F:L-allo-threonine aldolase activity"/>
    <property type="evidence" value="ECO:0007669"/>
    <property type="project" value="TreeGrafter"/>
</dbReference>
<dbReference type="STRING" id="307972.A0A2G8KXK9"/>
<dbReference type="NCBIfam" id="NF007825">
    <property type="entry name" value="PRK10534.1"/>
    <property type="match status" value="1"/>
</dbReference>
<dbReference type="Gene3D" id="3.40.640.10">
    <property type="entry name" value="Type I PLP-dependent aspartate aminotransferase-like (Major domain)"/>
    <property type="match status" value="1"/>
</dbReference>
<dbReference type="PANTHER" id="PTHR48097">
    <property type="entry name" value="L-THREONINE ALDOLASE-RELATED"/>
    <property type="match status" value="1"/>
</dbReference>
<evidence type="ECO:0000256" key="3">
    <source>
        <dbReference type="ARBA" id="ARBA00022898"/>
    </source>
</evidence>
<comment type="cofactor">
    <cofactor evidence="1">
        <name>pyridoxal 5'-phosphate</name>
        <dbReference type="ChEBI" id="CHEBI:597326"/>
    </cofactor>
</comment>
<evidence type="ECO:0000256" key="5">
    <source>
        <dbReference type="PIRSR" id="PIRSR017617-1"/>
    </source>
</evidence>
<evidence type="ECO:0000256" key="2">
    <source>
        <dbReference type="ARBA" id="ARBA00006966"/>
    </source>
</evidence>
<comment type="caution">
    <text evidence="7">The sequence shown here is derived from an EMBL/GenBank/DDBJ whole genome shotgun (WGS) entry which is preliminary data.</text>
</comment>
<sequence length="322" mass="35292">PRLDTSCCFIFIMHALNKMSLNLMRQADHAVDFRSDTVTKPMPEMRQAMFEAEVGDDVMSEDPTINKLQERVATMFGKEAALLVPSGTMANLISVMSHCQGRAEEVILGDESHIILYEQGSLATIGGVHTRTVKNLADGSLDLREVEAKIRKQDDHFPTTRVICIENTHNNKGGKVVPLSFMKEVRELADKHGVQIHLDGARVMNAVCALQVDPEELGQYCHSISMCFSKGLAAPVGSVVIGSHDFIYRARRIRKGLGGGMRQAGVLAACALVALDKSVPRLQEDHDNAKQLAQGSVAKSSLRLVEPQLHNDPFTLCAHTLN</sequence>
<feature type="modified residue" description="N6-(pyridoxal phosphate)lysine" evidence="5">
    <location>
        <position position="230"/>
    </location>
</feature>
<dbReference type="InterPro" id="IPR015424">
    <property type="entry name" value="PyrdxlP-dep_Trfase"/>
</dbReference>
<dbReference type="Proteomes" id="UP000230750">
    <property type="component" value="Unassembled WGS sequence"/>
</dbReference>
<gene>
    <name evidence="7" type="ORF">BSL78_10327</name>
</gene>
<reference evidence="7 8" key="1">
    <citation type="journal article" date="2017" name="PLoS Biol.">
        <title>The sea cucumber genome provides insights into morphological evolution and visceral regeneration.</title>
        <authorList>
            <person name="Zhang X."/>
            <person name="Sun L."/>
            <person name="Yuan J."/>
            <person name="Sun Y."/>
            <person name="Gao Y."/>
            <person name="Zhang L."/>
            <person name="Li S."/>
            <person name="Dai H."/>
            <person name="Hamel J.F."/>
            <person name="Liu C."/>
            <person name="Yu Y."/>
            <person name="Liu S."/>
            <person name="Lin W."/>
            <person name="Guo K."/>
            <person name="Jin S."/>
            <person name="Xu P."/>
            <person name="Storey K.B."/>
            <person name="Huan P."/>
            <person name="Zhang T."/>
            <person name="Zhou Y."/>
            <person name="Zhang J."/>
            <person name="Lin C."/>
            <person name="Li X."/>
            <person name="Xing L."/>
            <person name="Huo D."/>
            <person name="Sun M."/>
            <person name="Wang L."/>
            <person name="Mercier A."/>
            <person name="Li F."/>
            <person name="Yang H."/>
            <person name="Xiang J."/>
        </authorList>
    </citation>
    <scope>NUCLEOTIDE SEQUENCE [LARGE SCALE GENOMIC DNA]</scope>
    <source>
        <strain evidence="7">Shaxun</strain>
        <tissue evidence="7">Muscle</tissue>
    </source>
</reference>
<dbReference type="FunFam" id="3.40.640.10:FF:000030">
    <property type="entry name" value="Low-specificity L-threonine aldolase"/>
    <property type="match status" value="1"/>
</dbReference>
<dbReference type="GO" id="GO:0006567">
    <property type="term" value="P:L-threonine catabolic process"/>
    <property type="evidence" value="ECO:0007669"/>
    <property type="project" value="TreeGrafter"/>
</dbReference>
<evidence type="ECO:0000313" key="7">
    <source>
        <dbReference type="EMBL" id="PIK52753.1"/>
    </source>
</evidence>
<feature type="non-terminal residue" evidence="7">
    <location>
        <position position="1"/>
    </location>
</feature>
<dbReference type="EMBL" id="MRZV01000314">
    <property type="protein sequence ID" value="PIK52753.1"/>
    <property type="molecule type" value="Genomic_DNA"/>
</dbReference>
<evidence type="ECO:0000256" key="4">
    <source>
        <dbReference type="ARBA" id="ARBA00023239"/>
    </source>
</evidence>
<dbReference type="NCBIfam" id="NF041359">
    <property type="entry name" value="GntG_guanitoxin"/>
    <property type="match status" value="1"/>
</dbReference>
<dbReference type="Pfam" id="PF01212">
    <property type="entry name" value="Beta_elim_lyase"/>
    <property type="match status" value="1"/>
</dbReference>
<dbReference type="PANTHER" id="PTHR48097:SF9">
    <property type="entry name" value="L-THREONINE ALDOLASE"/>
    <property type="match status" value="1"/>
</dbReference>
<comment type="similarity">
    <text evidence="2">Belongs to the threonine aldolase family.</text>
</comment>
<evidence type="ECO:0000256" key="1">
    <source>
        <dbReference type="ARBA" id="ARBA00001933"/>
    </source>
</evidence>
<dbReference type="InterPro" id="IPR023603">
    <property type="entry name" value="Low_specificity_L-TA-like"/>
</dbReference>
<keyword evidence="3" id="KW-0663">Pyridoxal phosphate</keyword>
<accession>A0A2G8KXK9</accession>
<organism evidence="7 8">
    <name type="scientific">Stichopus japonicus</name>
    <name type="common">Sea cucumber</name>
    <dbReference type="NCBI Taxonomy" id="307972"/>
    <lineage>
        <taxon>Eukaryota</taxon>
        <taxon>Metazoa</taxon>
        <taxon>Echinodermata</taxon>
        <taxon>Eleutherozoa</taxon>
        <taxon>Echinozoa</taxon>
        <taxon>Holothuroidea</taxon>
        <taxon>Aspidochirotacea</taxon>
        <taxon>Aspidochirotida</taxon>
        <taxon>Stichopodidae</taxon>
        <taxon>Apostichopus</taxon>
    </lineage>
</organism>
<dbReference type="GO" id="GO:0005829">
    <property type="term" value="C:cytosol"/>
    <property type="evidence" value="ECO:0007669"/>
    <property type="project" value="TreeGrafter"/>
</dbReference>
<proteinExistence type="inferred from homology"/>
<dbReference type="OrthoDB" id="10261951at2759"/>
<keyword evidence="4" id="KW-0456">Lyase</keyword>
<dbReference type="SUPFAM" id="SSF53383">
    <property type="entry name" value="PLP-dependent transferases"/>
    <property type="match status" value="1"/>
</dbReference>
<name>A0A2G8KXK9_STIJA</name>
<feature type="domain" description="Aromatic amino acid beta-eliminating lyase/threonine aldolase" evidence="6">
    <location>
        <begin position="32"/>
        <end position="296"/>
    </location>
</feature>
<protein>
    <recommendedName>
        <fullName evidence="6">Aromatic amino acid beta-eliminating lyase/threonine aldolase domain-containing protein</fullName>
    </recommendedName>
</protein>
<dbReference type="GO" id="GO:0006545">
    <property type="term" value="P:glycine biosynthetic process"/>
    <property type="evidence" value="ECO:0007669"/>
    <property type="project" value="TreeGrafter"/>
</dbReference>